<dbReference type="PROSITE" id="PS51464">
    <property type="entry name" value="SIS"/>
    <property type="match status" value="2"/>
</dbReference>
<dbReference type="PANTHER" id="PTHR10937:SF0">
    <property type="entry name" value="GLUTAMINE--FRUCTOSE-6-PHOSPHATE TRANSAMINASE (ISOMERIZING)"/>
    <property type="match status" value="1"/>
</dbReference>
<evidence type="ECO:0000256" key="6">
    <source>
        <dbReference type="ARBA" id="ARBA00022737"/>
    </source>
</evidence>
<evidence type="ECO:0000256" key="7">
    <source>
        <dbReference type="ARBA" id="ARBA00022962"/>
    </source>
</evidence>
<feature type="domain" description="Glutamine amidotransferase type-2" evidence="9">
    <location>
        <begin position="2"/>
        <end position="220"/>
    </location>
</feature>
<feature type="initiator methionine" description="Removed" evidence="8">
    <location>
        <position position="1"/>
    </location>
</feature>
<dbReference type="InterPro" id="IPR046348">
    <property type="entry name" value="SIS_dom_sf"/>
</dbReference>
<feature type="domain" description="SIS" evidence="10">
    <location>
        <begin position="460"/>
        <end position="605"/>
    </location>
</feature>
<organism evidence="11 12">
    <name type="scientific">Streptomyces griseoaurantiacus</name>
    <dbReference type="NCBI Taxonomy" id="68213"/>
    <lineage>
        <taxon>Bacteria</taxon>
        <taxon>Bacillati</taxon>
        <taxon>Actinomycetota</taxon>
        <taxon>Actinomycetes</taxon>
        <taxon>Kitasatosporales</taxon>
        <taxon>Streptomycetaceae</taxon>
        <taxon>Streptomyces</taxon>
        <taxon>Streptomyces aurantiacus group</taxon>
    </lineage>
</organism>
<evidence type="ECO:0000256" key="8">
    <source>
        <dbReference type="HAMAP-Rule" id="MF_00164"/>
    </source>
</evidence>
<dbReference type="GO" id="GO:0004360">
    <property type="term" value="F:glutamine-fructose-6-phosphate transaminase (isomerizing) activity"/>
    <property type="evidence" value="ECO:0007669"/>
    <property type="project" value="UniProtKB-EC"/>
</dbReference>
<keyword evidence="8" id="KW-0963">Cytoplasm</keyword>
<dbReference type="InterPro" id="IPR001347">
    <property type="entry name" value="SIS_dom"/>
</dbReference>
<dbReference type="Gene3D" id="3.60.20.10">
    <property type="entry name" value="Glutamine Phosphoribosylpyrophosphate, subunit 1, domain 1"/>
    <property type="match status" value="1"/>
</dbReference>
<feature type="active site" description="For Fru-6P isomerization activity" evidence="8">
    <location>
        <position position="610"/>
    </location>
</feature>
<accession>A0ABZ1V0C0</accession>
<comment type="catalytic activity">
    <reaction evidence="1 8">
        <text>D-fructose 6-phosphate + L-glutamine = D-glucosamine 6-phosphate + L-glutamate</text>
        <dbReference type="Rhea" id="RHEA:13237"/>
        <dbReference type="ChEBI" id="CHEBI:29985"/>
        <dbReference type="ChEBI" id="CHEBI:58359"/>
        <dbReference type="ChEBI" id="CHEBI:58725"/>
        <dbReference type="ChEBI" id="CHEBI:61527"/>
        <dbReference type="EC" id="2.6.1.16"/>
    </reaction>
</comment>
<evidence type="ECO:0000256" key="2">
    <source>
        <dbReference type="ARBA" id="ARBA00012916"/>
    </source>
</evidence>
<dbReference type="Proteomes" id="UP001432161">
    <property type="component" value="Chromosome"/>
</dbReference>
<proteinExistence type="inferred from homology"/>
<evidence type="ECO:0000256" key="3">
    <source>
        <dbReference type="ARBA" id="ARBA00016090"/>
    </source>
</evidence>
<dbReference type="PROSITE" id="PS51278">
    <property type="entry name" value="GATASE_TYPE_2"/>
    <property type="match status" value="1"/>
</dbReference>
<dbReference type="SUPFAM" id="SSF53697">
    <property type="entry name" value="SIS domain"/>
    <property type="match status" value="1"/>
</dbReference>
<dbReference type="EMBL" id="CP108330">
    <property type="protein sequence ID" value="WUR38049.1"/>
    <property type="molecule type" value="Genomic_DNA"/>
</dbReference>
<dbReference type="Gene3D" id="3.40.50.10490">
    <property type="entry name" value="Glucose-6-phosphate isomerase like protein, domain 1"/>
    <property type="match status" value="2"/>
</dbReference>
<evidence type="ECO:0000256" key="4">
    <source>
        <dbReference type="ARBA" id="ARBA00022576"/>
    </source>
</evidence>
<feature type="domain" description="SIS" evidence="10">
    <location>
        <begin position="288"/>
        <end position="427"/>
    </location>
</feature>
<keyword evidence="12" id="KW-1185">Reference proteome</keyword>
<keyword evidence="5 8" id="KW-0808">Transferase</keyword>
<feature type="active site" description="Nucleophile; for GATase activity" evidence="8">
    <location>
        <position position="2"/>
    </location>
</feature>
<evidence type="ECO:0000313" key="12">
    <source>
        <dbReference type="Proteomes" id="UP001432161"/>
    </source>
</evidence>
<dbReference type="InterPro" id="IPR017932">
    <property type="entry name" value="GATase_2_dom"/>
</dbReference>
<keyword evidence="4 8" id="KW-0032">Aminotransferase</keyword>
<evidence type="ECO:0000313" key="11">
    <source>
        <dbReference type="EMBL" id="WUR38049.1"/>
    </source>
</evidence>
<evidence type="ECO:0000256" key="1">
    <source>
        <dbReference type="ARBA" id="ARBA00001031"/>
    </source>
</evidence>
<dbReference type="InterPro" id="IPR029055">
    <property type="entry name" value="Ntn_hydrolases_N"/>
</dbReference>
<dbReference type="InterPro" id="IPR005855">
    <property type="entry name" value="GFAT"/>
</dbReference>
<name>A0ABZ1V0C0_9ACTN</name>
<dbReference type="InterPro" id="IPR047084">
    <property type="entry name" value="GFAT_N"/>
</dbReference>
<dbReference type="Pfam" id="PF01380">
    <property type="entry name" value="SIS"/>
    <property type="match status" value="2"/>
</dbReference>
<keyword evidence="7" id="KW-0315">Glutamine amidotransferase</keyword>
<comment type="function">
    <text evidence="8">Catalyzes the first step in hexosamine metabolism, converting fructose-6P into glucosamine-6P using glutamine as a nitrogen source.</text>
</comment>
<dbReference type="InterPro" id="IPR035466">
    <property type="entry name" value="GlmS/AgaS_SIS"/>
</dbReference>
<dbReference type="Pfam" id="PF13522">
    <property type="entry name" value="GATase_6"/>
    <property type="match status" value="1"/>
</dbReference>
<evidence type="ECO:0000259" key="10">
    <source>
        <dbReference type="PROSITE" id="PS51464"/>
    </source>
</evidence>
<dbReference type="CDD" id="cd05009">
    <property type="entry name" value="SIS_GlmS_GlmD_2"/>
    <property type="match status" value="1"/>
</dbReference>
<reference evidence="11" key="1">
    <citation type="submission" date="2022-10" db="EMBL/GenBank/DDBJ databases">
        <title>The complete genomes of actinobacterial strains from the NBC collection.</title>
        <authorList>
            <person name="Joergensen T.S."/>
            <person name="Alvarez Arevalo M."/>
            <person name="Sterndorff E.B."/>
            <person name="Faurdal D."/>
            <person name="Vuksanovic O."/>
            <person name="Mourched A.-S."/>
            <person name="Charusanti P."/>
            <person name="Shaw S."/>
            <person name="Blin K."/>
            <person name="Weber T."/>
        </authorList>
    </citation>
    <scope>NUCLEOTIDE SEQUENCE</scope>
    <source>
        <strain evidence="11">NBC_00489</strain>
    </source>
</reference>
<comment type="subunit">
    <text evidence="8">Homodimer.</text>
</comment>
<keyword evidence="6" id="KW-0677">Repeat</keyword>
<evidence type="ECO:0000256" key="5">
    <source>
        <dbReference type="ARBA" id="ARBA00022679"/>
    </source>
</evidence>
<protein>
    <recommendedName>
        <fullName evidence="3 8">Glutamine--fructose-6-phosphate aminotransferase [isomerizing]</fullName>
        <ecNumber evidence="2 8">2.6.1.16</ecNumber>
    </recommendedName>
    <alternativeName>
        <fullName evidence="8">D-fructose-6-phosphate amidotransferase</fullName>
    </alternativeName>
    <alternativeName>
        <fullName evidence="8">GFAT</fullName>
    </alternativeName>
    <alternativeName>
        <fullName evidence="8">Glucosamine-6-phosphate synthase</fullName>
    </alternativeName>
    <alternativeName>
        <fullName evidence="8">Hexosephosphate aminotransferase</fullName>
    </alternativeName>
    <alternativeName>
        <fullName evidence="8">L-glutamine--D-fructose-6-phosphate amidotransferase</fullName>
    </alternativeName>
</protein>
<dbReference type="CDD" id="cd00714">
    <property type="entry name" value="GFAT"/>
    <property type="match status" value="1"/>
</dbReference>
<gene>
    <name evidence="8 11" type="primary">glmS</name>
    <name evidence="11" type="ORF">OHN36_13025</name>
</gene>
<comment type="subcellular location">
    <subcellularLocation>
        <location evidence="8">Cytoplasm</location>
    </subcellularLocation>
</comment>
<dbReference type="EC" id="2.6.1.16" evidence="2 8"/>
<dbReference type="HAMAP" id="MF_00164">
    <property type="entry name" value="GlmS"/>
    <property type="match status" value="1"/>
</dbReference>
<dbReference type="NCBIfam" id="TIGR01135">
    <property type="entry name" value="glmS"/>
    <property type="match status" value="1"/>
</dbReference>
<dbReference type="InterPro" id="IPR035490">
    <property type="entry name" value="GlmS/FrlB_SIS"/>
</dbReference>
<dbReference type="PANTHER" id="PTHR10937">
    <property type="entry name" value="GLUCOSAMINE--FRUCTOSE-6-PHOSPHATE AMINOTRANSFERASE, ISOMERIZING"/>
    <property type="match status" value="1"/>
</dbReference>
<dbReference type="NCBIfam" id="NF001484">
    <property type="entry name" value="PRK00331.1"/>
    <property type="match status" value="1"/>
</dbReference>
<dbReference type="SUPFAM" id="SSF56235">
    <property type="entry name" value="N-terminal nucleophile aminohydrolases (Ntn hydrolases)"/>
    <property type="match status" value="1"/>
</dbReference>
<dbReference type="CDD" id="cd05008">
    <property type="entry name" value="SIS_GlmS_GlmD_1"/>
    <property type="match status" value="1"/>
</dbReference>
<sequence>MCGIVGYVGAQSALDVVVAGLKRLEYRGYDSAGVAVLADGGLAAAKKAGKLINLEKELKDRPLPTGSTGIGHTRWATHGGPTDTNAHPHLDNAGRVAVVHNGIIENFAALRAELEERGHELSSETDTEVVAHLLAEEFSSCADLAEAMRLVCRRLEGAFTLVATHADQPDVVVGARRNSPLVVGVGEGEAFLASDVAAFIAHTRSAVELGQDQVVELRRDRVTVTGFDGSPAEVRAYHVDWDASAAEKGGYDYFMLKEIAEQPKAVADTLLGRIDAGGSLTLDEVRIDDSELREIDKVVIVACGTAFHAGMIAKYAIEHWTRLPCEVELASEFRYRDPILGGQSLVIAISQSGETMDTLMALRHAREQGSRVLAICNTNGSTIPRESDAVLYTHAGPEVAVASTKAFLTQLVACYLVALYLGQVRGTKWGDEIRAVIRDLSGISAAVDRVLETMEPVRALARSLADKDTVLFLGRHVGYPVALEGALKLKELAYMHAEGFAAGELKHGPIALIEEDLPVVVLVPSPRGRSVLHDKIVSNIQEIRARGARTIVIAEEGDEAVAPYADHLVRIPATPTLLQPLVATVPLQVFACELATARGNEVDQPRNLAKSVTVE</sequence>
<evidence type="ECO:0000259" key="9">
    <source>
        <dbReference type="PROSITE" id="PS51278"/>
    </source>
</evidence>